<organism evidence="1 2">
    <name type="scientific">Ophiocordyceps polyrhachis-furcata BCC 54312</name>
    <dbReference type="NCBI Taxonomy" id="1330021"/>
    <lineage>
        <taxon>Eukaryota</taxon>
        <taxon>Fungi</taxon>
        <taxon>Dikarya</taxon>
        <taxon>Ascomycota</taxon>
        <taxon>Pezizomycotina</taxon>
        <taxon>Sordariomycetes</taxon>
        <taxon>Hypocreomycetidae</taxon>
        <taxon>Hypocreales</taxon>
        <taxon>Ophiocordycipitaceae</taxon>
        <taxon>Ophiocordyceps</taxon>
    </lineage>
</organism>
<sequence length="89" mass="10111">VHWLFSYIDRFTTVTRPVLQPFPEGWIACLALTAETKRTEPTTPSKAQNGHFHFFPWLPLMKSRKLTLAFSTQVLTANVRPAGIDQVPS</sequence>
<name>A0A367L788_9HYPO</name>
<gene>
    <name evidence="1" type="ORF">L249_8649</name>
</gene>
<accession>A0A367L788</accession>
<keyword evidence="2" id="KW-1185">Reference proteome</keyword>
<dbReference type="AlphaFoldDB" id="A0A367L788"/>
<comment type="caution">
    <text evidence="1">The sequence shown here is derived from an EMBL/GenBank/DDBJ whole genome shotgun (WGS) entry which is preliminary data.</text>
</comment>
<dbReference type="EMBL" id="LKCN02000013">
    <property type="protein sequence ID" value="RCI10281.1"/>
    <property type="molecule type" value="Genomic_DNA"/>
</dbReference>
<dbReference type="Proteomes" id="UP000253664">
    <property type="component" value="Unassembled WGS sequence"/>
</dbReference>
<feature type="non-terminal residue" evidence="1">
    <location>
        <position position="1"/>
    </location>
</feature>
<evidence type="ECO:0000313" key="2">
    <source>
        <dbReference type="Proteomes" id="UP000253664"/>
    </source>
</evidence>
<evidence type="ECO:0000313" key="1">
    <source>
        <dbReference type="EMBL" id="RCI10281.1"/>
    </source>
</evidence>
<reference evidence="1 2" key="1">
    <citation type="journal article" date="2015" name="BMC Genomics">
        <title>Insights from the genome of Ophiocordyceps polyrhachis-furcata to pathogenicity and host specificity in insect fungi.</title>
        <authorList>
            <person name="Wichadakul D."/>
            <person name="Kobmoo N."/>
            <person name="Ingsriswang S."/>
            <person name="Tangphatsornruang S."/>
            <person name="Chantasingh D."/>
            <person name="Luangsa-ard J.J."/>
            <person name="Eurwilaichitr L."/>
        </authorList>
    </citation>
    <scope>NUCLEOTIDE SEQUENCE [LARGE SCALE GENOMIC DNA]</scope>
    <source>
        <strain evidence="1 2">BCC 54312</strain>
    </source>
</reference>
<feature type="non-terminal residue" evidence="1">
    <location>
        <position position="89"/>
    </location>
</feature>
<proteinExistence type="predicted"/>
<protein>
    <submittedName>
        <fullName evidence="1">Uncharacterized protein</fullName>
    </submittedName>
</protein>